<gene>
    <name evidence="2" type="ORF">BDN70DRAFT_294792</name>
</gene>
<dbReference type="OrthoDB" id="3263296at2759"/>
<evidence type="ECO:0000256" key="1">
    <source>
        <dbReference type="SAM" id="MobiDB-lite"/>
    </source>
</evidence>
<accession>A0A9P5YVT1</accession>
<name>A0A9P5YVT1_9AGAR</name>
<evidence type="ECO:0000313" key="3">
    <source>
        <dbReference type="Proteomes" id="UP000807469"/>
    </source>
</evidence>
<evidence type="ECO:0000313" key="2">
    <source>
        <dbReference type="EMBL" id="KAF9474815.1"/>
    </source>
</evidence>
<proteinExistence type="predicted"/>
<feature type="region of interest" description="Disordered" evidence="1">
    <location>
        <begin position="17"/>
        <end position="51"/>
    </location>
</feature>
<sequence>MGMVIAFFVRHFRKRRRDRDFDPTKFRRSAIALPDENEKNGGGMRPRPPSMIERKNLVAKSTASAQRNVPAPSMAYPYSDQASAVSVPSAPPSLYGSEHGPQHPQYGAAGARYAAVPQAPPPGTPYGPVPGAYGVPPPLAPYNGAQYEQAGYGAPPIPGTYGPGAYASYGAAGDPRYPQYPHNKPQGYPQFSAYHQQAQVPARYAQQPQQPMYGYAVPQPAALPAPMQNNSVRSVSASPASPPPSAESVLSSSSTVATSSSGHRRQPTQSSGAPPAYEDDEDSKRYQATRDQKIRPVELGVQNGADASAGSSSSATTVAPAATAAKPTKTRSNSIHTVYDDGDVYGGM</sequence>
<reference evidence="2" key="1">
    <citation type="submission" date="2020-11" db="EMBL/GenBank/DDBJ databases">
        <authorList>
            <consortium name="DOE Joint Genome Institute"/>
            <person name="Ahrendt S."/>
            <person name="Riley R."/>
            <person name="Andreopoulos W."/>
            <person name="Labutti K."/>
            <person name="Pangilinan J."/>
            <person name="Ruiz-Duenas F.J."/>
            <person name="Barrasa J.M."/>
            <person name="Sanchez-Garcia M."/>
            <person name="Camarero S."/>
            <person name="Miyauchi S."/>
            <person name="Serrano A."/>
            <person name="Linde D."/>
            <person name="Babiker R."/>
            <person name="Drula E."/>
            <person name="Ayuso-Fernandez I."/>
            <person name="Pacheco R."/>
            <person name="Padilla G."/>
            <person name="Ferreira P."/>
            <person name="Barriuso J."/>
            <person name="Kellner H."/>
            <person name="Castanera R."/>
            <person name="Alfaro M."/>
            <person name="Ramirez L."/>
            <person name="Pisabarro A.G."/>
            <person name="Kuo A."/>
            <person name="Tritt A."/>
            <person name="Lipzen A."/>
            <person name="He G."/>
            <person name="Yan M."/>
            <person name="Ng V."/>
            <person name="Cullen D."/>
            <person name="Martin F."/>
            <person name="Rosso M.-N."/>
            <person name="Henrissat B."/>
            <person name="Hibbett D."/>
            <person name="Martinez A.T."/>
            <person name="Grigoriev I.V."/>
        </authorList>
    </citation>
    <scope>NUCLEOTIDE SEQUENCE</scope>
    <source>
        <strain evidence="2">CIRM-BRFM 674</strain>
    </source>
</reference>
<protein>
    <submittedName>
        <fullName evidence="2">Uncharacterized protein</fullName>
    </submittedName>
</protein>
<feature type="region of interest" description="Disordered" evidence="1">
    <location>
        <begin position="224"/>
        <end position="348"/>
    </location>
</feature>
<feature type="region of interest" description="Disordered" evidence="1">
    <location>
        <begin position="87"/>
        <end position="106"/>
    </location>
</feature>
<organism evidence="2 3">
    <name type="scientific">Pholiota conissans</name>
    <dbReference type="NCBI Taxonomy" id="109636"/>
    <lineage>
        <taxon>Eukaryota</taxon>
        <taxon>Fungi</taxon>
        <taxon>Dikarya</taxon>
        <taxon>Basidiomycota</taxon>
        <taxon>Agaricomycotina</taxon>
        <taxon>Agaricomycetes</taxon>
        <taxon>Agaricomycetidae</taxon>
        <taxon>Agaricales</taxon>
        <taxon>Agaricineae</taxon>
        <taxon>Strophariaceae</taxon>
        <taxon>Pholiota</taxon>
    </lineage>
</organism>
<comment type="caution">
    <text evidence="2">The sequence shown here is derived from an EMBL/GenBank/DDBJ whole genome shotgun (WGS) entry which is preliminary data.</text>
</comment>
<feature type="compositionally biased region" description="Low complexity" evidence="1">
    <location>
        <begin position="246"/>
        <end position="261"/>
    </location>
</feature>
<feature type="compositionally biased region" description="Low complexity" evidence="1">
    <location>
        <begin position="304"/>
        <end position="327"/>
    </location>
</feature>
<dbReference type="AlphaFoldDB" id="A0A9P5YVT1"/>
<dbReference type="Proteomes" id="UP000807469">
    <property type="component" value="Unassembled WGS sequence"/>
</dbReference>
<feature type="compositionally biased region" description="Basic and acidic residues" evidence="1">
    <location>
        <begin position="282"/>
        <end position="296"/>
    </location>
</feature>
<keyword evidence="3" id="KW-1185">Reference proteome</keyword>
<dbReference type="EMBL" id="MU155360">
    <property type="protein sequence ID" value="KAF9474815.1"/>
    <property type="molecule type" value="Genomic_DNA"/>
</dbReference>